<feature type="compositionally biased region" description="Polar residues" evidence="7">
    <location>
        <begin position="374"/>
        <end position="388"/>
    </location>
</feature>
<dbReference type="InterPro" id="IPR029058">
    <property type="entry name" value="AB_hydrolase_fold"/>
</dbReference>
<keyword evidence="5" id="KW-0496">Mitochondrion</keyword>
<dbReference type="Pfam" id="PF00931">
    <property type="entry name" value="NB-ARC"/>
    <property type="match status" value="1"/>
</dbReference>
<dbReference type="InterPro" id="IPR027417">
    <property type="entry name" value="P-loop_NTPase"/>
</dbReference>
<feature type="domain" description="NB-ARC" evidence="8">
    <location>
        <begin position="523"/>
        <end position="655"/>
    </location>
</feature>
<dbReference type="PANTHER" id="PTHR48182">
    <property type="entry name" value="PROTEIN SERAC1"/>
    <property type="match status" value="1"/>
</dbReference>
<comment type="caution">
    <text evidence="9">The sequence shown here is derived from an EMBL/GenBank/DDBJ whole genome shotgun (WGS) entry which is preliminary data.</text>
</comment>
<dbReference type="Gene3D" id="3.40.50.1820">
    <property type="entry name" value="alpha/beta hydrolase"/>
    <property type="match status" value="1"/>
</dbReference>
<evidence type="ECO:0000256" key="2">
    <source>
        <dbReference type="ARBA" id="ARBA00004240"/>
    </source>
</evidence>
<feature type="compositionally biased region" description="Polar residues" evidence="7">
    <location>
        <begin position="425"/>
        <end position="441"/>
    </location>
</feature>
<dbReference type="EMBL" id="JAZHXI010000008">
    <property type="protein sequence ID" value="KAL2068811.1"/>
    <property type="molecule type" value="Genomic_DNA"/>
</dbReference>
<dbReference type="InterPro" id="IPR052374">
    <property type="entry name" value="SERAC1"/>
</dbReference>
<dbReference type="InterPro" id="IPR012677">
    <property type="entry name" value="Nucleotide-bd_a/b_plait_sf"/>
</dbReference>
<dbReference type="Gene3D" id="3.40.50.300">
    <property type="entry name" value="P-loop containing nucleotide triphosphate hydrolases"/>
    <property type="match status" value="1"/>
</dbReference>
<evidence type="ECO:0000256" key="7">
    <source>
        <dbReference type="SAM" id="MobiDB-lite"/>
    </source>
</evidence>
<evidence type="ECO:0000256" key="5">
    <source>
        <dbReference type="ARBA" id="ARBA00023128"/>
    </source>
</evidence>
<evidence type="ECO:0000256" key="3">
    <source>
        <dbReference type="ARBA" id="ARBA00004370"/>
    </source>
</evidence>
<evidence type="ECO:0000313" key="9">
    <source>
        <dbReference type="EMBL" id="KAL2068811.1"/>
    </source>
</evidence>
<sequence>MPSQLTILLKSLPEKISRRDIETFFVNRVAAAKGQETIIDNVGHIYKPANSQTRRAVVTFTSYEATKRALKLTRSQITAETASPEDPAGRSLIDVDAEFLGLTTLYEPPLGKETNLDIVLVHGLTGHAWRTFSKEEKSANFSTERSWLRDELPGQLQHREVFARVMTYGYNANMWRDSAVGDITEPLATLVQLLGSEREQCPTRPLIFIAHSLGGIISKQTIVEMNKTTPVTFVGGCTFFGVPHGGSRAADWARILTVFSSLGVLETGKIKNLELKSTILNRIADEFAQVRNAYRIPVRSCYETKKTMMRLIVPKESAVFLYEGVQPPLPIDRNHSDMIKFRTDAIADAIMRMAVDVVKVRVINPNNVVQRSPIQTEDQVLRSSTSMSRPRESVELQTSDTGFAPPGSPENTGLPVSPLLPPIPQRTQSPMPQVPQNADSDSINSMEASVGSLENPERGAQFKAFNRSGPIIQNSGNIQNLQFDLRGVTQMDETIYAQLDAKGRDKELAAMDRYFLTMSASLRKVLVLNGLGGIGKSQLAAQYAEKHREHYTAIFWIDGSTLDNYRRQVAHVAYLVVPGAQPTDESEKLLEHVILWLEKPGNSKWLLIVDNVDRDAGGHGGSSSHYNLDQALPGAHHGSIIITTRDASLTRQFKSIDILPLQDKKASARLLAEISGRNPDDLGPIVDCLGGLPLALEQAGSLLKETSLTVDEYVEAWTNEWEKLVDMMAMNDLTRSIRITWAVSFSYIQNMAPDGQNATKLLQLSSFLDHNKIAQSLFTQPKTTPWPEFRSTNYLRGTGTSKFSMVEKHQDPRTFSVHPVVHEWSFYSGADNHKELFQIAALIVAAGAVWNGTNGTTSIWHQEEQLVLHVKRLSQLFYNKGEEMGVITHDLKHPGARRVVKDPDTISALRLFEVVMRDHRYDPRIYRDFVDDWARNF</sequence>
<keyword evidence="4" id="KW-0256">Endoplasmic reticulum</keyword>
<feature type="region of interest" description="Disordered" evidence="7">
    <location>
        <begin position="374"/>
        <end position="441"/>
    </location>
</feature>
<protein>
    <recommendedName>
        <fullName evidence="8">NB-ARC domain-containing protein</fullName>
    </recommendedName>
</protein>
<dbReference type="Gene3D" id="3.30.70.330">
    <property type="match status" value="1"/>
</dbReference>
<proteinExistence type="predicted"/>
<accession>A0ABR4CH19</accession>
<keyword evidence="10" id="KW-1185">Reference proteome</keyword>
<evidence type="ECO:0000259" key="8">
    <source>
        <dbReference type="Pfam" id="PF00931"/>
    </source>
</evidence>
<organism evidence="9 10">
    <name type="scientific">Oculimacula yallundae</name>
    <dbReference type="NCBI Taxonomy" id="86028"/>
    <lineage>
        <taxon>Eukaryota</taxon>
        <taxon>Fungi</taxon>
        <taxon>Dikarya</taxon>
        <taxon>Ascomycota</taxon>
        <taxon>Pezizomycotina</taxon>
        <taxon>Leotiomycetes</taxon>
        <taxon>Helotiales</taxon>
        <taxon>Ploettnerulaceae</taxon>
        <taxon>Oculimacula</taxon>
    </lineage>
</organism>
<dbReference type="Proteomes" id="UP001595075">
    <property type="component" value="Unassembled WGS sequence"/>
</dbReference>
<evidence type="ECO:0000313" key="10">
    <source>
        <dbReference type="Proteomes" id="UP001595075"/>
    </source>
</evidence>
<evidence type="ECO:0000256" key="1">
    <source>
        <dbReference type="ARBA" id="ARBA00004173"/>
    </source>
</evidence>
<comment type="subcellular location">
    <subcellularLocation>
        <location evidence="2">Endoplasmic reticulum</location>
    </subcellularLocation>
    <subcellularLocation>
        <location evidence="3">Membrane</location>
    </subcellularLocation>
    <subcellularLocation>
        <location evidence="1">Mitochondrion</location>
    </subcellularLocation>
</comment>
<reference evidence="9 10" key="1">
    <citation type="journal article" date="2024" name="Commun. Biol.">
        <title>Comparative genomic analysis of thermophilic fungi reveals convergent evolutionary adaptations and gene losses.</title>
        <authorList>
            <person name="Steindorff A.S."/>
            <person name="Aguilar-Pontes M.V."/>
            <person name="Robinson A.J."/>
            <person name="Andreopoulos B."/>
            <person name="LaButti K."/>
            <person name="Kuo A."/>
            <person name="Mondo S."/>
            <person name="Riley R."/>
            <person name="Otillar R."/>
            <person name="Haridas S."/>
            <person name="Lipzen A."/>
            <person name="Grimwood J."/>
            <person name="Schmutz J."/>
            <person name="Clum A."/>
            <person name="Reid I.D."/>
            <person name="Moisan M.C."/>
            <person name="Butler G."/>
            <person name="Nguyen T.T.M."/>
            <person name="Dewar K."/>
            <person name="Conant G."/>
            <person name="Drula E."/>
            <person name="Henrissat B."/>
            <person name="Hansel C."/>
            <person name="Singer S."/>
            <person name="Hutchinson M.I."/>
            <person name="de Vries R.P."/>
            <person name="Natvig D.O."/>
            <person name="Powell A.J."/>
            <person name="Tsang A."/>
            <person name="Grigoriev I.V."/>
        </authorList>
    </citation>
    <scope>NUCLEOTIDE SEQUENCE [LARGE SCALE GENOMIC DNA]</scope>
    <source>
        <strain evidence="9 10">CBS 494.80</strain>
    </source>
</reference>
<dbReference type="InterPro" id="IPR002182">
    <property type="entry name" value="NB-ARC"/>
</dbReference>
<dbReference type="PRINTS" id="PR00364">
    <property type="entry name" value="DISEASERSIST"/>
</dbReference>
<dbReference type="SUPFAM" id="SSF52540">
    <property type="entry name" value="P-loop containing nucleoside triphosphate hydrolases"/>
    <property type="match status" value="1"/>
</dbReference>
<dbReference type="PANTHER" id="PTHR48182:SF2">
    <property type="entry name" value="PROTEIN SERAC1"/>
    <property type="match status" value="1"/>
</dbReference>
<gene>
    <name evidence="9" type="ORF">VTL71DRAFT_15149</name>
</gene>
<evidence type="ECO:0000256" key="4">
    <source>
        <dbReference type="ARBA" id="ARBA00022824"/>
    </source>
</evidence>
<keyword evidence="6" id="KW-0472">Membrane</keyword>
<evidence type="ECO:0000256" key="6">
    <source>
        <dbReference type="ARBA" id="ARBA00023136"/>
    </source>
</evidence>
<dbReference type="SUPFAM" id="SSF53474">
    <property type="entry name" value="alpha/beta-Hydrolases"/>
    <property type="match status" value="1"/>
</dbReference>
<name>A0ABR4CH19_9HELO</name>